<evidence type="ECO:0000256" key="2">
    <source>
        <dbReference type="RuleBase" id="RU004430"/>
    </source>
</evidence>
<feature type="transmembrane region" description="Helical" evidence="2">
    <location>
        <begin position="38"/>
        <end position="67"/>
    </location>
</feature>
<keyword evidence="2" id="KW-0472">Membrane</keyword>
<dbReference type="EC" id="7.1.1.2" evidence="2"/>
<dbReference type="Pfam" id="PF00499">
    <property type="entry name" value="Oxidored_q3"/>
    <property type="match status" value="1"/>
</dbReference>
<dbReference type="AlphaFoldDB" id="A0A3G2WKQ9"/>
<sequence length="167" mass="18603">MLNFIIGIILFGGLVLMFSGSPYYGLLGVLIQSGGFSLYLFLWGLPFFSLLLILIYIGGMLIVFLFSTILSAERYPGSSWVEVLVFLWGSLIILIPINFDWHFGDLNYSMCSLSSELGFLGVFGDLWLVTCLIALILLVTLVVVLIIAFEHSKISLRSLLVQLCIHL</sequence>
<keyword evidence="2" id="KW-0679">Respiratory chain</keyword>
<comment type="catalytic activity">
    <reaction evidence="2">
        <text>a ubiquinone + NADH + 5 H(+)(in) = a ubiquinol + NAD(+) + 4 H(+)(out)</text>
        <dbReference type="Rhea" id="RHEA:29091"/>
        <dbReference type="Rhea" id="RHEA-COMP:9565"/>
        <dbReference type="Rhea" id="RHEA-COMP:9566"/>
        <dbReference type="ChEBI" id="CHEBI:15378"/>
        <dbReference type="ChEBI" id="CHEBI:16389"/>
        <dbReference type="ChEBI" id="CHEBI:17976"/>
        <dbReference type="ChEBI" id="CHEBI:57540"/>
        <dbReference type="ChEBI" id="CHEBI:57945"/>
        <dbReference type="EC" id="7.1.1.2"/>
    </reaction>
</comment>
<feature type="transmembrane region" description="Helical" evidence="2">
    <location>
        <begin position="79"/>
        <end position="99"/>
    </location>
</feature>
<organism evidence="3">
    <name type="scientific">Ophiosteira antarctica</name>
    <dbReference type="NCBI Taxonomy" id="2053238"/>
    <lineage>
        <taxon>Eukaryota</taxon>
        <taxon>Metazoa</taxon>
        <taxon>Echinodermata</taxon>
        <taxon>Eleutherozoa</taxon>
        <taxon>Asterozoa</taxon>
        <taxon>Ophiuroidea</taxon>
        <taxon>Myophiuroidea</taxon>
        <taxon>Metophiurida</taxon>
        <taxon>Ophintegrida</taxon>
        <taxon>Amphilepidida</taxon>
        <taxon>Ophiurina</taxon>
        <taxon>Chilophiurina</taxon>
        <taxon>Ophiuridae</taxon>
        <taxon>Ophiurinae</taxon>
        <taxon>Ophiosteira</taxon>
    </lineage>
</organism>
<keyword evidence="2" id="KW-1278">Translocase</keyword>
<reference evidence="3" key="1">
    <citation type="journal article" date="2018" name="Mol. Phylogenet. Evol.">
        <title>Conservation of mitochondrial genome arrangements in brittle stars (Echinodermata, Ophiuroidea).</title>
        <authorList>
            <person name="Galaska M.P."/>
            <person name="Li Y."/>
            <person name="Kocot K.M."/>
            <person name="Mahon A.R."/>
            <person name="Halanych K.M."/>
        </authorList>
    </citation>
    <scope>NUCLEOTIDE SEQUENCE</scope>
    <source>
        <strain evidence="3">Op724.11E</strain>
    </source>
</reference>
<keyword evidence="2" id="KW-0830">Ubiquinone</keyword>
<feature type="transmembrane region" description="Helical" evidence="2">
    <location>
        <begin position="5"/>
        <end position="26"/>
    </location>
</feature>
<accession>A0A3G2WKQ9</accession>
<comment type="function">
    <text evidence="2">Core subunit of the mitochondrial membrane respiratory chain NADH dehydrogenase (Complex I) which catalyzes electron transfer from NADH through the respiratory chain, using ubiquinone as an electron acceptor. Essential for the catalytic activity and assembly of complex I.</text>
</comment>
<feature type="transmembrane region" description="Helical" evidence="2">
    <location>
        <begin position="126"/>
        <end position="149"/>
    </location>
</feature>
<dbReference type="InterPro" id="IPR042106">
    <property type="entry name" value="Nuo/plastoQ_OxRdtase_6_NuoJ"/>
</dbReference>
<proteinExistence type="inferred from homology"/>
<keyword evidence="2" id="KW-0813">Transport</keyword>
<comment type="similarity">
    <text evidence="2">Belongs to the complex I subunit 6 family.</text>
</comment>
<keyword evidence="2 3" id="KW-0496">Mitochondrion</keyword>
<keyword evidence="2" id="KW-1133">Transmembrane helix</keyword>
<geneLocation type="mitochondrion" evidence="3"/>
<evidence type="ECO:0000256" key="1">
    <source>
        <dbReference type="ARBA" id="ARBA00021095"/>
    </source>
</evidence>
<dbReference type="Gene3D" id="1.20.120.1200">
    <property type="entry name" value="NADH-ubiquinone/plastoquinone oxidoreductase chain 6, subunit NuoJ"/>
    <property type="match status" value="1"/>
</dbReference>
<dbReference type="GO" id="GO:0031966">
    <property type="term" value="C:mitochondrial membrane"/>
    <property type="evidence" value="ECO:0007669"/>
    <property type="project" value="UniProtKB-SubCell"/>
</dbReference>
<protein>
    <recommendedName>
        <fullName evidence="1 2">NADH-ubiquinone oxidoreductase chain 6</fullName>
        <ecNumber evidence="2">7.1.1.2</ecNumber>
    </recommendedName>
</protein>
<dbReference type="GO" id="GO:0008137">
    <property type="term" value="F:NADH dehydrogenase (ubiquinone) activity"/>
    <property type="evidence" value="ECO:0007669"/>
    <property type="project" value="UniProtKB-UniRule"/>
</dbReference>
<evidence type="ECO:0000313" key="3">
    <source>
        <dbReference type="EMBL" id="AYO99672.1"/>
    </source>
</evidence>
<comment type="subcellular location">
    <subcellularLocation>
        <location evidence="2">Mitochondrion membrane</location>
        <topology evidence="2">Multi-pass membrane protein</topology>
    </subcellularLocation>
</comment>
<gene>
    <name evidence="3" type="primary">nad6</name>
</gene>
<keyword evidence="2" id="KW-0520">NAD</keyword>
<keyword evidence="2" id="KW-0249">Electron transport</keyword>
<dbReference type="EMBL" id="MH671883">
    <property type="protein sequence ID" value="AYO99672.1"/>
    <property type="molecule type" value="Genomic_DNA"/>
</dbReference>
<dbReference type="InterPro" id="IPR001457">
    <property type="entry name" value="NADH_UbQ/plastoQ_OxRdtase_su6"/>
</dbReference>
<name>A0A3G2WKQ9_9ECHI</name>
<keyword evidence="2" id="KW-0812">Transmembrane</keyword>